<evidence type="ECO:0000313" key="2">
    <source>
        <dbReference type="Proteomes" id="UP000703661"/>
    </source>
</evidence>
<keyword evidence="2" id="KW-1185">Reference proteome</keyword>
<gene>
    <name evidence="1" type="ORF">BGZ80_008214</name>
</gene>
<name>A0A9P6SRQ5_9FUNG</name>
<dbReference type="Proteomes" id="UP000703661">
    <property type="component" value="Unassembled WGS sequence"/>
</dbReference>
<dbReference type="AlphaFoldDB" id="A0A9P6SRQ5"/>
<reference evidence="1" key="1">
    <citation type="journal article" date="2020" name="Fungal Divers.">
        <title>Resolving the Mortierellaceae phylogeny through synthesis of multi-gene phylogenetics and phylogenomics.</title>
        <authorList>
            <person name="Vandepol N."/>
            <person name="Liber J."/>
            <person name="Desiro A."/>
            <person name="Na H."/>
            <person name="Kennedy M."/>
            <person name="Barry K."/>
            <person name="Grigoriev I.V."/>
            <person name="Miller A.N."/>
            <person name="O'Donnell K."/>
            <person name="Stajich J.E."/>
            <person name="Bonito G."/>
        </authorList>
    </citation>
    <scope>NUCLEOTIDE SEQUENCE</scope>
    <source>
        <strain evidence="1">NRRL 2769</strain>
    </source>
</reference>
<sequence length="238" mass="27381">MIFLDGLLVDRLSKVKHKSIKAIDSDHRMVTATISTQGLIQAPSNPTKYKKPKGFRFNFKETEKVQWRAFEDAMNIQLGDPEKMKTFGIKGLLEEDTDQIGRLRKLDIEEAWRWYSSVIMECAKNNLPGRVVGRSGVKPKSELSVLSMIRDLGRIKKLAKTAMVDDNEGVSSVRDKMVEHQVKFNTHAVELKEKTGREIDHLAPVPEPDDPKESWREWIRAIKRKWGTVLVELQTERQ</sequence>
<dbReference type="EMBL" id="JAAAID010004395">
    <property type="protein sequence ID" value="KAF9993238.1"/>
    <property type="molecule type" value="Genomic_DNA"/>
</dbReference>
<comment type="caution">
    <text evidence="1">The sequence shown here is derived from an EMBL/GenBank/DDBJ whole genome shotgun (WGS) entry which is preliminary data.</text>
</comment>
<accession>A0A9P6SRQ5</accession>
<organism evidence="1 2">
    <name type="scientific">Entomortierella chlamydospora</name>
    <dbReference type="NCBI Taxonomy" id="101097"/>
    <lineage>
        <taxon>Eukaryota</taxon>
        <taxon>Fungi</taxon>
        <taxon>Fungi incertae sedis</taxon>
        <taxon>Mucoromycota</taxon>
        <taxon>Mortierellomycotina</taxon>
        <taxon>Mortierellomycetes</taxon>
        <taxon>Mortierellales</taxon>
        <taxon>Mortierellaceae</taxon>
        <taxon>Entomortierella</taxon>
    </lineage>
</organism>
<feature type="non-terminal residue" evidence="1">
    <location>
        <position position="238"/>
    </location>
</feature>
<proteinExistence type="predicted"/>
<evidence type="ECO:0000313" key="1">
    <source>
        <dbReference type="EMBL" id="KAF9993238.1"/>
    </source>
</evidence>
<protein>
    <submittedName>
        <fullName evidence="1">Uncharacterized protein</fullName>
    </submittedName>
</protein>